<feature type="transmembrane region" description="Helical" evidence="7">
    <location>
        <begin position="20"/>
        <end position="40"/>
    </location>
</feature>
<dbReference type="InterPro" id="IPR002656">
    <property type="entry name" value="Acyl_transf_3_dom"/>
</dbReference>
<dbReference type="EMBL" id="RBIN01000001">
    <property type="protein sequence ID" value="RKR07510.1"/>
    <property type="molecule type" value="Genomic_DNA"/>
</dbReference>
<dbReference type="AlphaFoldDB" id="A0A420X184"/>
<dbReference type="OrthoDB" id="9767863at2"/>
<proteinExistence type="inferred from homology"/>
<feature type="transmembrane region" description="Helical" evidence="7">
    <location>
        <begin position="248"/>
        <end position="267"/>
    </location>
</feature>
<feature type="transmembrane region" description="Helical" evidence="7">
    <location>
        <begin position="219"/>
        <end position="236"/>
    </location>
</feature>
<reference evidence="9 10" key="1">
    <citation type="submission" date="2018-10" db="EMBL/GenBank/DDBJ databases">
        <title>Genomic Encyclopedia of Type Strains, Phase IV (KMG-IV): sequencing the most valuable type-strain genomes for metagenomic binning, comparative biology and taxonomic classification.</title>
        <authorList>
            <person name="Goeker M."/>
        </authorList>
    </citation>
    <scope>NUCLEOTIDE SEQUENCE [LARGE SCALE GENOMIC DNA]</scope>
    <source>
        <strain evidence="9 10">DSM 23229</strain>
    </source>
</reference>
<feature type="transmembrane region" description="Helical" evidence="7">
    <location>
        <begin position="310"/>
        <end position="331"/>
    </location>
</feature>
<dbReference type="RefSeq" id="WP_121170633.1">
    <property type="nucleotide sequence ID" value="NZ_RBIN01000001.1"/>
</dbReference>
<evidence type="ECO:0000256" key="7">
    <source>
        <dbReference type="SAM" id="Phobius"/>
    </source>
</evidence>
<evidence type="ECO:0000313" key="10">
    <source>
        <dbReference type="Proteomes" id="UP000281975"/>
    </source>
</evidence>
<dbReference type="PANTHER" id="PTHR40074">
    <property type="entry name" value="O-ACETYLTRANSFERASE WECH"/>
    <property type="match status" value="1"/>
</dbReference>
<comment type="caution">
    <text evidence="9">The sequence shown here is derived from an EMBL/GenBank/DDBJ whole genome shotgun (WGS) entry which is preliminary data.</text>
</comment>
<feature type="transmembrane region" description="Helical" evidence="7">
    <location>
        <begin position="185"/>
        <end position="207"/>
    </location>
</feature>
<evidence type="ECO:0000256" key="6">
    <source>
        <dbReference type="ARBA" id="ARBA00023136"/>
    </source>
</evidence>
<dbReference type="PANTHER" id="PTHR40074:SF4">
    <property type="entry name" value="INNER MEMBRANE PROTEIN YCFT"/>
    <property type="match status" value="1"/>
</dbReference>
<feature type="transmembrane region" description="Helical" evidence="7">
    <location>
        <begin position="161"/>
        <end position="179"/>
    </location>
</feature>
<keyword evidence="4 7" id="KW-0812">Transmembrane</keyword>
<evidence type="ECO:0000256" key="1">
    <source>
        <dbReference type="ARBA" id="ARBA00004651"/>
    </source>
</evidence>
<evidence type="ECO:0000256" key="5">
    <source>
        <dbReference type="ARBA" id="ARBA00022989"/>
    </source>
</evidence>
<protein>
    <submittedName>
        <fullName evidence="9">Putative membrane protein YcfT</fullName>
    </submittedName>
</protein>
<dbReference type="GO" id="GO:0009246">
    <property type="term" value="P:enterobacterial common antigen biosynthetic process"/>
    <property type="evidence" value="ECO:0007669"/>
    <property type="project" value="TreeGrafter"/>
</dbReference>
<evidence type="ECO:0000256" key="3">
    <source>
        <dbReference type="ARBA" id="ARBA00022475"/>
    </source>
</evidence>
<evidence type="ECO:0000313" key="9">
    <source>
        <dbReference type="EMBL" id="RKR07510.1"/>
    </source>
</evidence>
<organism evidence="9 10">
    <name type="scientific">Kushneria sinocarnis</name>
    <dbReference type="NCBI Taxonomy" id="595502"/>
    <lineage>
        <taxon>Bacteria</taxon>
        <taxon>Pseudomonadati</taxon>
        <taxon>Pseudomonadota</taxon>
        <taxon>Gammaproteobacteria</taxon>
        <taxon>Oceanospirillales</taxon>
        <taxon>Halomonadaceae</taxon>
        <taxon>Kushneria</taxon>
    </lineage>
</organism>
<dbReference type="GO" id="GO:0005886">
    <property type="term" value="C:plasma membrane"/>
    <property type="evidence" value="ECO:0007669"/>
    <property type="project" value="UniProtKB-SubCell"/>
</dbReference>
<feature type="transmembrane region" description="Helical" evidence="7">
    <location>
        <begin position="279"/>
        <end position="298"/>
    </location>
</feature>
<evidence type="ECO:0000259" key="8">
    <source>
        <dbReference type="Pfam" id="PF01757"/>
    </source>
</evidence>
<feature type="domain" description="Acyltransferase 3" evidence="8">
    <location>
        <begin position="10"/>
        <end position="330"/>
    </location>
</feature>
<sequence length="363" mass="40557">MPTRFNTQRIDWIDAAKGMCILMVVLYHTMFFVFKMGLMTDTLAFTLWNTFVLALRPMRMPLFFMISGFLAHSAVYRTAWRDVFHSRIASLLWLYGIWLLADWGVCLALYHYGDPTLVPGAGTLPVDLSGLAFTALRADTGIWYLYGLVIYFVICRLGRHHVGLTLTAIGVVSVFHQPLFGIEFWSVASLLANAIFFALGCFAKPFITRHAREFNARRLLIASCATLVLLTISKVYPTLNHMPGVRPLASVAMIITAIDVTAWATAHFRLKLLRNIGRVTLPIYVMHCLIIAGVAQLLGPLELHGLTAELYVAVMPPLLAAATVLLCLGIYRLANRRQGQVLFTLPSRELMLRTPALSTDNRA</sequence>
<dbReference type="GO" id="GO:0016413">
    <property type="term" value="F:O-acetyltransferase activity"/>
    <property type="evidence" value="ECO:0007669"/>
    <property type="project" value="TreeGrafter"/>
</dbReference>
<accession>A0A420X184</accession>
<keyword evidence="5 7" id="KW-1133">Transmembrane helix</keyword>
<name>A0A420X184_9GAMM</name>
<feature type="transmembrane region" description="Helical" evidence="7">
    <location>
        <begin position="132"/>
        <end position="154"/>
    </location>
</feature>
<keyword evidence="3" id="KW-1003">Cell membrane</keyword>
<feature type="transmembrane region" description="Helical" evidence="7">
    <location>
        <begin position="91"/>
        <end position="112"/>
    </location>
</feature>
<dbReference type="Pfam" id="PF01757">
    <property type="entry name" value="Acyl_transf_3"/>
    <property type="match status" value="1"/>
</dbReference>
<gene>
    <name evidence="9" type="ORF">C7446_0322</name>
</gene>
<keyword evidence="6 7" id="KW-0472">Membrane</keyword>
<evidence type="ECO:0000256" key="4">
    <source>
        <dbReference type="ARBA" id="ARBA00022692"/>
    </source>
</evidence>
<dbReference type="Proteomes" id="UP000281975">
    <property type="component" value="Unassembled WGS sequence"/>
</dbReference>
<comment type="subcellular location">
    <subcellularLocation>
        <location evidence="1">Cell membrane</location>
        <topology evidence="1">Multi-pass membrane protein</topology>
    </subcellularLocation>
</comment>
<comment type="similarity">
    <text evidence="2">Belongs to the acyltransferase 3 family.</text>
</comment>
<evidence type="ECO:0000256" key="2">
    <source>
        <dbReference type="ARBA" id="ARBA00007400"/>
    </source>
</evidence>
<feature type="transmembrane region" description="Helical" evidence="7">
    <location>
        <begin position="60"/>
        <end position="79"/>
    </location>
</feature>
<keyword evidence="10" id="KW-1185">Reference proteome</keyword>